<evidence type="ECO:0000313" key="2">
    <source>
        <dbReference type="Proteomes" id="UP000271162"/>
    </source>
</evidence>
<organism evidence="3">
    <name type="scientific">Nippostrongylus brasiliensis</name>
    <name type="common">Rat hookworm</name>
    <dbReference type="NCBI Taxonomy" id="27835"/>
    <lineage>
        <taxon>Eukaryota</taxon>
        <taxon>Metazoa</taxon>
        <taxon>Ecdysozoa</taxon>
        <taxon>Nematoda</taxon>
        <taxon>Chromadorea</taxon>
        <taxon>Rhabditida</taxon>
        <taxon>Rhabditina</taxon>
        <taxon>Rhabditomorpha</taxon>
        <taxon>Strongyloidea</taxon>
        <taxon>Heligmosomidae</taxon>
        <taxon>Nippostrongylus</taxon>
    </lineage>
</organism>
<dbReference type="Proteomes" id="UP000271162">
    <property type="component" value="Unassembled WGS sequence"/>
</dbReference>
<reference evidence="3" key="1">
    <citation type="submission" date="2017-02" db="UniProtKB">
        <authorList>
            <consortium name="WormBaseParasite"/>
        </authorList>
    </citation>
    <scope>IDENTIFICATION</scope>
</reference>
<reference evidence="1 2" key="2">
    <citation type="submission" date="2018-11" db="EMBL/GenBank/DDBJ databases">
        <authorList>
            <consortium name="Pathogen Informatics"/>
        </authorList>
    </citation>
    <scope>NUCLEOTIDE SEQUENCE [LARGE SCALE GENOMIC DNA]</scope>
</reference>
<accession>A0A0N4Y7B2</accession>
<proteinExistence type="predicted"/>
<evidence type="ECO:0000313" key="1">
    <source>
        <dbReference type="EMBL" id="VDL75627.1"/>
    </source>
</evidence>
<sequence length="87" mass="9857">MERVFPTAIQQRVKWDRGGGVVGYFEAAADASYSSERKPVLADALLKCTASSWLSSSMRHRRRSVPEQVSRPPSAADFTKERFILRR</sequence>
<dbReference type="WBParaSite" id="NBR_0001203701-mRNA-1">
    <property type="protein sequence ID" value="NBR_0001203701-mRNA-1"/>
    <property type="gene ID" value="NBR_0001203701"/>
</dbReference>
<keyword evidence="2" id="KW-1185">Reference proteome</keyword>
<dbReference type="EMBL" id="UYSL01020660">
    <property type="protein sequence ID" value="VDL75627.1"/>
    <property type="molecule type" value="Genomic_DNA"/>
</dbReference>
<protein>
    <submittedName>
        <fullName evidence="1 3">Uncharacterized protein</fullName>
    </submittedName>
</protein>
<gene>
    <name evidence="1" type="ORF">NBR_LOCUS12038</name>
</gene>
<name>A0A0N4Y7B2_NIPBR</name>
<dbReference type="AlphaFoldDB" id="A0A0N4Y7B2"/>
<evidence type="ECO:0000313" key="3">
    <source>
        <dbReference type="WBParaSite" id="NBR_0001203701-mRNA-1"/>
    </source>
</evidence>